<feature type="non-terminal residue" evidence="1">
    <location>
        <position position="1"/>
    </location>
</feature>
<dbReference type="EMBL" id="CAJOBH010015565">
    <property type="protein sequence ID" value="CAF4188153.1"/>
    <property type="molecule type" value="Genomic_DNA"/>
</dbReference>
<evidence type="ECO:0000313" key="1">
    <source>
        <dbReference type="EMBL" id="CAF4188153.1"/>
    </source>
</evidence>
<protein>
    <submittedName>
        <fullName evidence="1">Uncharacterized protein</fullName>
    </submittedName>
</protein>
<proteinExistence type="predicted"/>
<reference evidence="1" key="1">
    <citation type="submission" date="2021-02" db="EMBL/GenBank/DDBJ databases">
        <authorList>
            <person name="Nowell W R."/>
        </authorList>
    </citation>
    <scope>NUCLEOTIDE SEQUENCE</scope>
</reference>
<gene>
    <name evidence="1" type="ORF">BYL167_LOCUS23122</name>
</gene>
<sequence>MFSTESLGTRHQPIGAHAVFQHSEIMNVASNALPDRIFK</sequence>
<dbReference type="Proteomes" id="UP000681967">
    <property type="component" value="Unassembled WGS sequence"/>
</dbReference>
<accession>A0A8S2RV93</accession>
<name>A0A8S2RV93_9BILA</name>
<comment type="caution">
    <text evidence="1">The sequence shown here is derived from an EMBL/GenBank/DDBJ whole genome shotgun (WGS) entry which is preliminary data.</text>
</comment>
<evidence type="ECO:0000313" key="2">
    <source>
        <dbReference type="Proteomes" id="UP000681967"/>
    </source>
</evidence>
<organism evidence="1 2">
    <name type="scientific">Rotaria magnacalcarata</name>
    <dbReference type="NCBI Taxonomy" id="392030"/>
    <lineage>
        <taxon>Eukaryota</taxon>
        <taxon>Metazoa</taxon>
        <taxon>Spiralia</taxon>
        <taxon>Gnathifera</taxon>
        <taxon>Rotifera</taxon>
        <taxon>Eurotatoria</taxon>
        <taxon>Bdelloidea</taxon>
        <taxon>Philodinida</taxon>
        <taxon>Philodinidae</taxon>
        <taxon>Rotaria</taxon>
    </lineage>
</organism>
<dbReference type="AlphaFoldDB" id="A0A8S2RV93"/>